<reference evidence="1" key="1">
    <citation type="submission" date="2014-09" db="EMBL/GenBank/DDBJ databases">
        <authorList>
            <person name="Magalhaes I.L.F."/>
            <person name="Oliveira U."/>
            <person name="Santos F.R."/>
            <person name="Vidigal T.H.D.A."/>
            <person name="Brescovit A.D."/>
            <person name="Santos A.J."/>
        </authorList>
    </citation>
    <scope>NUCLEOTIDE SEQUENCE</scope>
    <source>
        <tissue evidence="1">Shoot tissue taken approximately 20 cm above the soil surface</tissue>
    </source>
</reference>
<organism evidence="1">
    <name type="scientific">Arundo donax</name>
    <name type="common">Giant reed</name>
    <name type="synonym">Donax arundinaceus</name>
    <dbReference type="NCBI Taxonomy" id="35708"/>
    <lineage>
        <taxon>Eukaryota</taxon>
        <taxon>Viridiplantae</taxon>
        <taxon>Streptophyta</taxon>
        <taxon>Embryophyta</taxon>
        <taxon>Tracheophyta</taxon>
        <taxon>Spermatophyta</taxon>
        <taxon>Magnoliopsida</taxon>
        <taxon>Liliopsida</taxon>
        <taxon>Poales</taxon>
        <taxon>Poaceae</taxon>
        <taxon>PACMAD clade</taxon>
        <taxon>Arundinoideae</taxon>
        <taxon>Arundineae</taxon>
        <taxon>Arundo</taxon>
    </lineage>
</organism>
<proteinExistence type="predicted"/>
<reference evidence="1" key="2">
    <citation type="journal article" date="2015" name="Data Brief">
        <title>Shoot transcriptome of the giant reed, Arundo donax.</title>
        <authorList>
            <person name="Barrero R.A."/>
            <person name="Guerrero F.D."/>
            <person name="Moolhuijzen P."/>
            <person name="Goolsby J.A."/>
            <person name="Tidwell J."/>
            <person name="Bellgard S.E."/>
            <person name="Bellgard M.I."/>
        </authorList>
    </citation>
    <scope>NUCLEOTIDE SEQUENCE</scope>
    <source>
        <tissue evidence="1">Shoot tissue taken approximately 20 cm above the soil surface</tissue>
    </source>
</reference>
<sequence>MWANVWVIQPNRILVRFEDTDPSATYSGAWAPAKLGSPEREGGARVVR</sequence>
<name>A0A0A9H026_ARUDO</name>
<evidence type="ECO:0000313" key="1">
    <source>
        <dbReference type="EMBL" id="JAE29129.1"/>
    </source>
</evidence>
<accession>A0A0A9H026</accession>
<dbReference type="EMBL" id="GBRH01168767">
    <property type="protein sequence ID" value="JAE29129.1"/>
    <property type="molecule type" value="Transcribed_RNA"/>
</dbReference>
<dbReference type="AlphaFoldDB" id="A0A0A9H026"/>
<protein>
    <submittedName>
        <fullName evidence="1">Uncharacterized protein</fullName>
    </submittedName>
</protein>